<dbReference type="InterPro" id="IPR011043">
    <property type="entry name" value="Gal_Oxase/kelch_b-propeller"/>
</dbReference>
<dbReference type="InterPro" id="IPR050111">
    <property type="entry name" value="C-type_lectin/snaclec_domain"/>
</dbReference>
<proteinExistence type="predicted"/>
<dbReference type="InterPro" id="IPR040853">
    <property type="entry name" value="RapA2_cadherin-like"/>
</dbReference>
<feature type="domain" description="C-type lectin" evidence="2">
    <location>
        <begin position="2658"/>
        <end position="2770"/>
    </location>
</feature>
<dbReference type="SUPFAM" id="SSF50965">
    <property type="entry name" value="Galactose oxidase, central domain"/>
    <property type="match status" value="1"/>
</dbReference>
<accession>A0A1H4X7E9</accession>
<dbReference type="SMART" id="SM00710">
    <property type="entry name" value="PbH1"/>
    <property type="match status" value="20"/>
</dbReference>
<dbReference type="InterPro" id="IPR011049">
    <property type="entry name" value="Serralysin-like_metalloprot_C"/>
</dbReference>
<dbReference type="RefSeq" id="WP_074819976.1">
    <property type="nucleotide sequence ID" value="NZ_FNTI01000001.1"/>
</dbReference>
<dbReference type="CDD" id="cd00037">
    <property type="entry name" value="CLECT"/>
    <property type="match status" value="1"/>
</dbReference>
<gene>
    <name evidence="3" type="ORF">SAMN05444171_2858</name>
</gene>
<dbReference type="Proteomes" id="UP000183208">
    <property type="component" value="Unassembled WGS sequence"/>
</dbReference>
<dbReference type="Gene3D" id="2.60.40.10">
    <property type="entry name" value="Immunoglobulins"/>
    <property type="match status" value="3"/>
</dbReference>
<evidence type="ECO:0000313" key="3">
    <source>
        <dbReference type="EMBL" id="SED01513.1"/>
    </source>
</evidence>
<dbReference type="Pfam" id="PF00059">
    <property type="entry name" value="Lectin_C"/>
    <property type="match status" value="1"/>
</dbReference>
<dbReference type="Gene3D" id="3.10.100.10">
    <property type="entry name" value="Mannose-Binding Protein A, subunit A"/>
    <property type="match status" value="1"/>
</dbReference>
<dbReference type="InterPro" id="IPR012332">
    <property type="entry name" value="Autotransporter_pectin_lyase_C"/>
</dbReference>
<dbReference type="SMART" id="SM00034">
    <property type="entry name" value="CLECT"/>
    <property type="match status" value="1"/>
</dbReference>
<organism evidence="3 4">
    <name type="scientific">Bradyrhizobium lablabi</name>
    <dbReference type="NCBI Taxonomy" id="722472"/>
    <lineage>
        <taxon>Bacteria</taxon>
        <taxon>Pseudomonadati</taxon>
        <taxon>Pseudomonadota</taxon>
        <taxon>Alphaproteobacteria</taxon>
        <taxon>Hyphomicrobiales</taxon>
        <taxon>Nitrobacteraceae</taxon>
        <taxon>Bradyrhizobium</taxon>
    </lineage>
</organism>
<dbReference type="PROSITE" id="PS50041">
    <property type="entry name" value="C_TYPE_LECTIN_2"/>
    <property type="match status" value="1"/>
</dbReference>
<dbReference type="SUPFAM" id="SSF51120">
    <property type="entry name" value="beta-Roll"/>
    <property type="match status" value="1"/>
</dbReference>
<dbReference type="InterPro" id="IPR006626">
    <property type="entry name" value="PbH1"/>
</dbReference>
<dbReference type="Gene3D" id="2.160.20.20">
    <property type="match status" value="4"/>
</dbReference>
<reference evidence="3 4" key="1">
    <citation type="submission" date="2016-10" db="EMBL/GenBank/DDBJ databases">
        <authorList>
            <person name="de Groot N.N."/>
        </authorList>
    </citation>
    <scope>NUCLEOTIDE SEQUENCE [LARGE SCALE GENOMIC DNA]</scope>
    <source>
        <strain evidence="3 4">GAS522</strain>
    </source>
</reference>
<feature type="region of interest" description="Disordered" evidence="1">
    <location>
        <begin position="349"/>
        <end position="375"/>
    </location>
</feature>
<dbReference type="PANTHER" id="PTHR22803">
    <property type="entry name" value="MANNOSE, PHOSPHOLIPASE, LECTIN RECEPTOR RELATED"/>
    <property type="match status" value="1"/>
</dbReference>
<sequence>MTPDGQGAHPGAHVHVGTVSGHAPADAIIIPDAHLLFTGDFKRAGVDLVVSGDGHEVVLHDYFKGEKRAALASPDGAHLTGDLINALTGHTQFAQADGSASVAQVIGHVTKLTGTATAIRNGVSIILNQGDNVNKGDVVQSGSDSTLGITFIDGTVFGLASNAKMVLNEMIYDPNGSDNKSLISLVQGTISFVAGATAKHGDMKVDTPVATMGIRGTAVLVEIDFTVPATGDAPPAKFQVLVEPDGTTGSYILFDKTTLTPIATVNQAGTQTIVSGQGTVNFLSSAPLSADAQKIITDVFALKFSDLNNPNTKTATNFTDSITQQNITLKTASGEDVAVKVLTVNVADKPVDPSKSTNPSSRDHIPGPPEVVTHGGATTERALTTGSTAIDSVSGTVAYADINPGDVPTVKTTFASFTYQNAGHTDVTATLTAAQLAAIHAVETPLVVVQDPTNINHGVATWTYNIADHAFDFLAAGEVLTLTYTARVDNNFALNNEFKEVTFTITITGTNDTPVITTGPQHISFTGGTTTPGPFLTTSDATSGTLSFTDVDLTDTHTVSTKLTSALLSGAEISTLAPAPLNFFKTALTASIAAGHDSTQKNTGTIDWNLADLRAYLADFVPAGDTLTLVYTVTVTDSQGATSTQDITVTITGNNTPAVVWVATTASGSTGDWNDAANWETGTRPTGTDDAIIITNQLQKLTPNYPVTINAAAFAKTVTMNDFGTTPPELDNNSTLQIGGAFDLFADSIVKNAGAISVGGAIEVQGTSQLTNSGTLNLAQGGDFKDSSSITNLADGIIDLKGGTLTDYVVIINSGLIKVESGTKLVLNGGGIDGGIVTNFGTIEIAGTGSITNDALANHQLTVDSGKTLTLDGTTITGGTITDGGTVHVTSGKTLTLNGVALDGGIITNAGTIEISGTGSITNDTFGNNQLTVDSGKTLTLDGTTITGGAITDGGTVHVTSGQTLTLNGVALDGGIITNAGTIEIAGTGSITNDAFGNNQLTVDSGKTLTLDGTTITGGTITDGGTVHVTSGQTLTLNGVALDGGKITNAGTIEIAGTGSITNDTFGNNQLTVDSGKTLTLDGTTITGGAITDGGTVNVGSGKTLTLNGVALDGGIITNAGTIEIAGTGSITNDALANNQLTVDSGQTLTIDGSTITGGAVTNSGATLKVTSGKSATLNDVTVTGGNITDAGTINVALGKTLKLNGVALDGGAVGNSGTIEIAGTGSITNDALANNQLTVDSGQTLTIDGSTITGGAVTNTTATLKVTSGQTATLNDVTVTGGNITDGGTVNIASGKTLKLNGVAVDGGAVGNSGTIEITGTGSITNDALANNQLTVDSGRTLTIDGSTITGGAVTNSGATLKVNGSQTATLNDVTVTGGTITDGGTVNVAGGKTLKLNGVALDGGAVGNSGTIEITGTGSITNDALANNQLTVDSGQTLTIDGTTITGGAVTNTTATLKVNGGQTATLNDVTVTGGSITDGGTVNIASGKTLTLNGVALDGGIITNAGTIEIAGTGSITNDTFGNNQLTVDSGQTLTIDGSTITGGAVTNSGATLKVNGSKTATLNDLTVTGGAITDGGTVNVASGKTLTLNGVALDGGIVTNAGAIEISGTGSITNDALANNQLTVDGGQTLTIDGSTIIGGAVTNTGATLKVTSGKIATLNDVTVTGGAITDGGTVNVASGKTLNLSGVALTGGAFGNSGTVNVSGSSSIGNDYFTNNGALNAINNGTLELTSTTIANGFGTIAVAFGSTLDLDNGAVINGGALGNSGTIQIETSSGATLNGVTVTGGGAINVDYAALAATLILEGGTSITGGTLVNGTVGTIEIESAAGAIFDDVGVTNVGTLQVDAASQLVLQNGATIAGGGVAVASGGLLETHGAGIEINAAITNDGTIEIKDGTLKISTSISGTGSVRIDGGAAFELNGSDSQTVEFHGDNAVLKIDGASFGGSIAGFAATDEINLKSIAYDATTTATFVNGVLTIFHGSDSIAMTMVGDYSHAHLAGAGDATHTLITFNAADDAPVFAEKSETGSIEEQLTATGSSALDSVGGTLHFADVDLLDRPTATITSQSVTWTAADHHTDLGTPPQLTAIENALTLAQSGNTNNGTIGWNYSIADGVLDFLAEGETITLTSKVTVNDGEGKTDTATVIVTITGHNDAPVLAADTAASHVITEQPGLTGAPSTTVDKTSGSLTFTDVDLTDTHTVSHDSPTYVWSGGALTTDQANALTAASTLALTETDSTGSGAGSVAFDYSAADNSFDFLAAGQTLTITYNVTVVDYSKGVANGTSSVQPVTITIHGTNDAATITATTEGSDTGAVTEDGTLTASGSLTVTDVDSGENHFQALSAQALTGTYGSFTFDAGSGTWSYALNNAASNVQALTGTDVVHDTLTVTSADGTDSHVIDVTIHGTNDPATITAITEGSDAGAVTEDGTLTASGSLTVADVDHGENHFQTPSAQALTGTYGSFSFDAGSGTWSYALNNAASNVQALGGTDVVHDTLTVTSADGTDSHVIDVTVHGTNDPATITATTEGSDAGAVTEDGTLMASGALTVADVDHGENHFQTPSAQALTGTYGSFSFDAGTGKWSYALNNAASNVQALSGTDVVHDTLTVKSADGTDSHVIDVTIHGTNDAPVADDFSITNAAPSGDGWILDPDNGHYYRLVTTNLSWSSANATAQGDGAYLATITSQAEQNFVAALATGNRAWLGGGATDDDTGAGHFTWLTGPEAGTAFDYTHWRAGEPNGGFGATEYVHIEGVDDSPNGGWNDAPDAAGGRDFIEEWGGQTGQVAFREDTGTTLTSAQLLAHATDVDSTLTVTSVSAASAHGGTVSLDGGIVTYHPAADYNGADSFTYTVSDGSLTSTATVSFNVAAVNDAPVFTGNAVGTAYAATGAAVAIATNVVASDIDSTNYNGGTLTATVIAGGNQGDTLSIASNYISMDGNEILFDADGATGPGVAVDIGALTNNGINSLTITLNSGADDAAVAALAQAVEFSNAKPDPVTGTRTVAFTLHDGGGTDNGGHDSAYFTADVNVTAAVAPAPAIQLLDATFLGGAGDQAATAVTYANGHLYLTYNAPITQSSSDHSTVVGFTTGAGAPTQDFSEQWSYGFFTGVAADANTIYAAGGSHPSAGLTHDGVGGAEEKSILVGFNADGTAGSSPAAPATEYAANNFFSYTGTEMFQNVLATTQGGNTILYATGFGQPASYGAYILAEYSSAGTLLHAATDPLATPGFSNAYDAVEFNGAIWAVGNTQHSGDATNTATVWTASHDLSSVVTHKDVTGAAAGNFASAAVVGNALFAVGNVNSNGGDFLIAKYNTDGSVAWSESFGGSGADTLNGAVALDGHLYVVGSTTSGGSTDGVLMEINTADGSVVSSTTYGGALYDSFNSITTDGHNLYVAGESKSFTHGGNGAGQDDAILLTYSSGHGTPAPGSSGPVIETDQFTVTENGGGVTTVSGLRVADADATAATDTFTMTAATDAAPGSSVTPGTDSGSLADLNTTLSNGVVYSPGVVPPQTDAVTFTVADSFGGHDTVHFIFNQGGTGPDITLTGTSGKDVIFATGNNDTLTGGAGADQFVFRPSGNANSDTITDFSPGLDHIDLRAFSGTVASSNLSSWLASHASVSPTNSADVLITLDANDAVTLKNVALNNLHVGDFIVSPHIS</sequence>
<dbReference type="Pfam" id="PF17803">
    <property type="entry name" value="Cadherin_4"/>
    <property type="match status" value="3"/>
</dbReference>
<dbReference type="InterPro" id="IPR001304">
    <property type="entry name" value="C-type_lectin-like"/>
</dbReference>
<dbReference type="NCBIfam" id="TIGR01965">
    <property type="entry name" value="VCBS_repeat"/>
    <property type="match status" value="7"/>
</dbReference>
<evidence type="ECO:0000259" key="2">
    <source>
        <dbReference type="PROSITE" id="PS50041"/>
    </source>
</evidence>
<name>A0A1H4X7E9_9BRAD</name>
<dbReference type="InterPro" id="IPR016187">
    <property type="entry name" value="CTDL_fold"/>
</dbReference>
<evidence type="ECO:0000313" key="4">
    <source>
        <dbReference type="Proteomes" id="UP000183208"/>
    </source>
</evidence>
<dbReference type="InterPro" id="IPR041690">
    <property type="entry name" value="Cadherin_5"/>
</dbReference>
<dbReference type="InterPro" id="IPR013783">
    <property type="entry name" value="Ig-like_fold"/>
</dbReference>
<dbReference type="EMBL" id="FNTI01000001">
    <property type="protein sequence ID" value="SED01513.1"/>
    <property type="molecule type" value="Genomic_DNA"/>
</dbReference>
<dbReference type="Pfam" id="PF17892">
    <property type="entry name" value="Cadherin_5"/>
    <property type="match status" value="1"/>
</dbReference>
<dbReference type="InterPro" id="IPR011050">
    <property type="entry name" value="Pectin_lyase_fold/virulence"/>
</dbReference>
<protein>
    <submittedName>
        <fullName evidence="3">VCBS repeat-containing protein</fullName>
    </submittedName>
</protein>
<dbReference type="InterPro" id="IPR010221">
    <property type="entry name" value="VCBS_dom"/>
</dbReference>
<evidence type="ECO:0000256" key="1">
    <source>
        <dbReference type="SAM" id="MobiDB-lite"/>
    </source>
</evidence>
<dbReference type="SUPFAM" id="SSF56436">
    <property type="entry name" value="C-type lectin-like"/>
    <property type="match status" value="1"/>
</dbReference>
<dbReference type="InterPro" id="IPR016186">
    <property type="entry name" value="C-type_lectin-like/link_sf"/>
</dbReference>
<dbReference type="SUPFAM" id="SSF51126">
    <property type="entry name" value="Pectin lyase-like"/>
    <property type="match status" value="2"/>
</dbReference>